<proteinExistence type="predicted"/>
<feature type="chain" id="PRO_5043807570" description="MD-2-related lipid-recognition domain-containing protein" evidence="2">
    <location>
        <begin position="18"/>
        <end position="195"/>
    </location>
</feature>
<dbReference type="Proteomes" id="UP001160148">
    <property type="component" value="Unassembled WGS sequence"/>
</dbReference>
<gene>
    <name evidence="3" type="ORF">MEUPH1_LOCUS22913</name>
</gene>
<dbReference type="EMBL" id="CARXXK010000005">
    <property type="protein sequence ID" value="CAI6368575.1"/>
    <property type="molecule type" value="Genomic_DNA"/>
</dbReference>
<evidence type="ECO:0000313" key="3">
    <source>
        <dbReference type="EMBL" id="CAI6368575.1"/>
    </source>
</evidence>
<keyword evidence="1 2" id="KW-0732">Signal</keyword>
<dbReference type="InterPro" id="IPR036846">
    <property type="entry name" value="GM2-AP_sf"/>
</dbReference>
<sequence length="195" mass="21821">MKCLLINLLVFVIAVNSETTSKPLFLPQLPVGEYKINVLALLRCGASNDRFQFNYYLSKLSINTTEIKGNVTYNEPLDDSYTVEANLAVKDSVGGWKDNAHIFKTPKACSSLKILAGKHFTSTMEKLGMHNVKNCPIPAGCYVAAGAKHESNFHGNLPKQFFYGTYKFRFQLTKNKVVYGCAISVVEVKRPWEND</sequence>
<dbReference type="Gene3D" id="2.70.220.10">
    <property type="entry name" value="Ganglioside GM2 activator"/>
    <property type="match status" value="1"/>
</dbReference>
<dbReference type="AlphaFoldDB" id="A0AAV0XJH2"/>
<accession>A0AAV0XJH2</accession>
<keyword evidence="4" id="KW-1185">Reference proteome</keyword>
<evidence type="ECO:0000256" key="1">
    <source>
        <dbReference type="ARBA" id="ARBA00022729"/>
    </source>
</evidence>
<evidence type="ECO:0000256" key="2">
    <source>
        <dbReference type="SAM" id="SignalP"/>
    </source>
</evidence>
<organism evidence="3 4">
    <name type="scientific">Macrosiphum euphorbiae</name>
    <name type="common">potato aphid</name>
    <dbReference type="NCBI Taxonomy" id="13131"/>
    <lineage>
        <taxon>Eukaryota</taxon>
        <taxon>Metazoa</taxon>
        <taxon>Ecdysozoa</taxon>
        <taxon>Arthropoda</taxon>
        <taxon>Hexapoda</taxon>
        <taxon>Insecta</taxon>
        <taxon>Pterygota</taxon>
        <taxon>Neoptera</taxon>
        <taxon>Paraneoptera</taxon>
        <taxon>Hemiptera</taxon>
        <taxon>Sternorrhyncha</taxon>
        <taxon>Aphidomorpha</taxon>
        <taxon>Aphidoidea</taxon>
        <taxon>Aphididae</taxon>
        <taxon>Macrosiphini</taxon>
        <taxon>Macrosiphum</taxon>
    </lineage>
</organism>
<evidence type="ECO:0000313" key="4">
    <source>
        <dbReference type="Proteomes" id="UP001160148"/>
    </source>
</evidence>
<comment type="caution">
    <text evidence="3">The sequence shown here is derived from an EMBL/GenBank/DDBJ whole genome shotgun (WGS) entry which is preliminary data.</text>
</comment>
<evidence type="ECO:0008006" key="5">
    <source>
        <dbReference type="Google" id="ProtNLM"/>
    </source>
</evidence>
<dbReference type="PANTHER" id="PTHR21112:SF0">
    <property type="entry name" value="CHEMOSENSORY PROTEIN A 29A-RELATED"/>
    <property type="match status" value="1"/>
</dbReference>
<reference evidence="3 4" key="1">
    <citation type="submission" date="2023-01" db="EMBL/GenBank/DDBJ databases">
        <authorList>
            <person name="Whitehead M."/>
        </authorList>
    </citation>
    <scope>NUCLEOTIDE SEQUENCE [LARGE SCALE GENOMIC DNA]</scope>
</reference>
<dbReference type="PANTHER" id="PTHR21112">
    <property type="entry name" value="CHEMOSENSORY PROTEIN A 29A-RELATED"/>
    <property type="match status" value="1"/>
</dbReference>
<name>A0AAV0XJH2_9HEMI</name>
<protein>
    <recommendedName>
        <fullName evidence="5">MD-2-related lipid-recognition domain-containing protein</fullName>
    </recommendedName>
</protein>
<feature type="signal peptide" evidence="2">
    <location>
        <begin position="1"/>
        <end position="17"/>
    </location>
</feature>